<sequence>MRLSLRALRYAVAVADQGSVSAAARRLHVSQPAVSEAVAALEAEFGFPLFVRHHARGVTPTVAGARVLAEGRALLTHAEAFDAQARAMGQEPAGEVTLGCFLTVAPRFIPALLAGFGQSFPQVTVRLEEADHAGMLDALAEGRTELALGYDYGLPAGVVAEPLARLPAQALLPAGHRLARRARLSLPDLVEEPFLLLDLPISREYFLGLFRAAGLSPRIGFRSRGIEMVRGMVAAGHGWSILNVVPSSPHSADGKRLVALPLTDAVPVRLVLLRPADRPERPAVAALAGFIRDAFAAGGLFDPAA</sequence>
<gene>
    <name evidence="6" type="ORF">OF850_11610</name>
</gene>
<keyword evidence="4" id="KW-0804">Transcription</keyword>
<accession>A0ABT3NVU3</accession>
<dbReference type="SUPFAM" id="SSF53850">
    <property type="entry name" value="Periplasmic binding protein-like II"/>
    <property type="match status" value="1"/>
</dbReference>
<dbReference type="RefSeq" id="WP_301590274.1">
    <property type="nucleotide sequence ID" value="NZ_JAPFQI010000008.1"/>
</dbReference>
<evidence type="ECO:0000313" key="7">
    <source>
        <dbReference type="Proteomes" id="UP001526430"/>
    </source>
</evidence>
<feature type="domain" description="HTH lysR-type" evidence="5">
    <location>
        <begin position="3"/>
        <end position="61"/>
    </location>
</feature>
<protein>
    <submittedName>
        <fullName evidence="6">LysR family transcriptional regulator</fullName>
    </submittedName>
</protein>
<dbReference type="InterPro" id="IPR036388">
    <property type="entry name" value="WH-like_DNA-bd_sf"/>
</dbReference>
<proteinExistence type="inferred from homology"/>
<reference evidence="6 7" key="1">
    <citation type="submission" date="2022-10" db="EMBL/GenBank/DDBJ databases">
        <title>Roseococcus glaciei nov., sp. nov., isolated from glacier.</title>
        <authorList>
            <person name="Liu Q."/>
            <person name="Xin Y.-H."/>
        </authorList>
    </citation>
    <scope>NUCLEOTIDE SEQUENCE [LARGE SCALE GENOMIC DNA]</scope>
    <source>
        <strain evidence="6 7">MDT2-1-1</strain>
    </source>
</reference>
<evidence type="ECO:0000313" key="6">
    <source>
        <dbReference type="EMBL" id="MCW8086277.1"/>
    </source>
</evidence>
<comment type="similarity">
    <text evidence="1">Belongs to the LysR transcriptional regulatory family.</text>
</comment>
<dbReference type="SUPFAM" id="SSF46785">
    <property type="entry name" value="Winged helix' DNA-binding domain"/>
    <property type="match status" value="1"/>
</dbReference>
<evidence type="ECO:0000259" key="5">
    <source>
        <dbReference type="PROSITE" id="PS50931"/>
    </source>
</evidence>
<evidence type="ECO:0000256" key="2">
    <source>
        <dbReference type="ARBA" id="ARBA00023015"/>
    </source>
</evidence>
<keyword evidence="7" id="KW-1185">Reference proteome</keyword>
<dbReference type="Gene3D" id="1.10.10.10">
    <property type="entry name" value="Winged helix-like DNA-binding domain superfamily/Winged helix DNA-binding domain"/>
    <property type="match status" value="1"/>
</dbReference>
<evidence type="ECO:0000256" key="4">
    <source>
        <dbReference type="ARBA" id="ARBA00023163"/>
    </source>
</evidence>
<dbReference type="Pfam" id="PF00126">
    <property type="entry name" value="HTH_1"/>
    <property type="match status" value="1"/>
</dbReference>
<dbReference type="PROSITE" id="PS50931">
    <property type="entry name" value="HTH_LYSR"/>
    <property type="match status" value="1"/>
</dbReference>
<dbReference type="InterPro" id="IPR000847">
    <property type="entry name" value="LysR_HTH_N"/>
</dbReference>
<dbReference type="EMBL" id="JAPFQI010000008">
    <property type="protein sequence ID" value="MCW8086277.1"/>
    <property type="molecule type" value="Genomic_DNA"/>
</dbReference>
<dbReference type="Gene3D" id="3.40.190.10">
    <property type="entry name" value="Periplasmic binding protein-like II"/>
    <property type="match status" value="2"/>
</dbReference>
<evidence type="ECO:0000256" key="1">
    <source>
        <dbReference type="ARBA" id="ARBA00009437"/>
    </source>
</evidence>
<evidence type="ECO:0000256" key="3">
    <source>
        <dbReference type="ARBA" id="ARBA00023125"/>
    </source>
</evidence>
<name>A0ABT3NVU3_9PROT</name>
<dbReference type="Pfam" id="PF03466">
    <property type="entry name" value="LysR_substrate"/>
    <property type="match status" value="1"/>
</dbReference>
<comment type="caution">
    <text evidence="6">The sequence shown here is derived from an EMBL/GenBank/DDBJ whole genome shotgun (WGS) entry which is preliminary data.</text>
</comment>
<dbReference type="PANTHER" id="PTHR30346:SF0">
    <property type="entry name" value="HCA OPERON TRANSCRIPTIONAL ACTIVATOR HCAR"/>
    <property type="match status" value="1"/>
</dbReference>
<dbReference type="Proteomes" id="UP001526430">
    <property type="component" value="Unassembled WGS sequence"/>
</dbReference>
<keyword evidence="3" id="KW-0238">DNA-binding</keyword>
<dbReference type="PRINTS" id="PR00039">
    <property type="entry name" value="HTHLYSR"/>
</dbReference>
<dbReference type="PANTHER" id="PTHR30346">
    <property type="entry name" value="TRANSCRIPTIONAL DUAL REGULATOR HCAR-RELATED"/>
    <property type="match status" value="1"/>
</dbReference>
<dbReference type="InterPro" id="IPR005119">
    <property type="entry name" value="LysR_subst-bd"/>
</dbReference>
<dbReference type="InterPro" id="IPR036390">
    <property type="entry name" value="WH_DNA-bd_sf"/>
</dbReference>
<keyword evidence="2" id="KW-0805">Transcription regulation</keyword>
<organism evidence="6 7">
    <name type="scientific">Sabulicella glaciei</name>
    <dbReference type="NCBI Taxonomy" id="2984948"/>
    <lineage>
        <taxon>Bacteria</taxon>
        <taxon>Pseudomonadati</taxon>
        <taxon>Pseudomonadota</taxon>
        <taxon>Alphaproteobacteria</taxon>
        <taxon>Acetobacterales</taxon>
        <taxon>Acetobacteraceae</taxon>
        <taxon>Sabulicella</taxon>
    </lineage>
</organism>